<accession>A0A382Z3R4</accession>
<protein>
    <submittedName>
        <fullName evidence="1">Uncharacterized protein</fullName>
    </submittedName>
</protein>
<dbReference type="EMBL" id="UINC01180750">
    <property type="protein sequence ID" value="SVD90101.1"/>
    <property type="molecule type" value="Genomic_DNA"/>
</dbReference>
<gene>
    <name evidence="1" type="ORF">METZ01_LOCUS442955</name>
</gene>
<sequence length="34" mass="3625">VASDVYLACLTCSTGIPGNNSYYAAEMTYSLMKS</sequence>
<feature type="non-terminal residue" evidence="1">
    <location>
        <position position="1"/>
    </location>
</feature>
<name>A0A382Z3R4_9ZZZZ</name>
<proteinExistence type="predicted"/>
<evidence type="ECO:0000313" key="1">
    <source>
        <dbReference type="EMBL" id="SVD90101.1"/>
    </source>
</evidence>
<dbReference type="AlphaFoldDB" id="A0A382Z3R4"/>
<organism evidence="1">
    <name type="scientific">marine metagenome</name>
    <dbReference type="NCBI Taxonomy" id="408172"/>
    <lineage>
        <taxon>unclassified sequences</taxon>
        <taxon>metagenomes</taxon>
        <taxon>ecological metagenomes</taxon>
    </lineage>
</organism>
<reference evidence="1" key="1">
    <citation type="submission" date="2018-05" db="EMBL/GenBank/DDBJ databases">
        <authorList>
            <person name="Lanie J.A."/>
            <person name="Ng W.-L."/>
            <person name="Kazmierczak K.M."/>
            <person name="Andrzejewski T.M."/>
            <person name="Davidsen T.M."/>
            <person name="Wayne K.J."/>
            <person name="Tettelin H."/>
            <person name="Glass J.I."/>
            <person name="Rusch D."/>
            <person name="Podicherti R."/>
            <person name="Tsui H.-C.T."/>
            <person name="Winkler M.E."/>
        </authorList>
    </citation>
    <scope>NUCLEOTIDE SEQUENCE</scope>
</reference>